<evidence type="ECO:0000259" key="18">
    <source>
        <dbReference type="Pfam" id="PF00590"/>
    </source>
</evidence>
<evidence type="ECO:0000256" key="2">
    <source>
        <dbReference type="ARBA" id="ARBA00005879"/>
    </source>
</evidence>
<comment type="function">
    <text evidence="15">Multifunctional enzyme that catalyzes the SAM-dependent methylations of uroporphyrinogen III at position C-2 and C-7 to form precorrin-2 via precorrin-1. Then it catalyzes the NAD-dependent ring dehydrogenation of precorrin-2 to yield sirohydrochlorin. Finally, it catalyzes the ferrochelation of sirohydrochlorin to yield siroheme.</text>
</comment>
<evidence type="ECO:0000256" key="3">
    <source>
        <dbReference type="ARBA" id="ARBA00022573"/>
    </source>
</evidence>
<dbReference type="FunFam" id="3.40.1010.10:FF:000001">
    <property type="entry name" value="Siroheme synthase"/>
    <property type="match status" value="1"/>
</dbReference>
<dbReference type="EC" id="4.99.1.4" evidence="15"/>
<dbReference type="InterPro" id="IPR006367">
    <property type="entry name" value="Sirohaem_synthase_N"/>
</dbReference>
<dbReference type="EMBL" id="LAQL01000005">
    <property type="protein sequence ID" value="KLN61129.1"/>
    <property type="molecule type" value="Genomic_DNA"/>
</dbReference>
<keyword evidence="6 15" id="KW-0949">S-adenosyl-L-methionine</keyword>
<dbReference type="InterPro" id="IPR000878">
    <property type="entry name" value="4pyrrol_Mease"/>
</dbReference>
<dbReference type="Gene3D" id="3.30.950.10">
    <property type="entry name" value="Methyltransferase, Cobalt-precorrin-4 Transmethylase, Domain 2"/>
    <property type="match status" value="1"/>
</dbReference>
<dbReference type="SUPFAM" id="SSF53790">
    <property type="entry name" value="Tetrapyrrole methylase"/>
    <property type="match status" value="1"/>
</dbReference>
<keyword evidence="7 15" id="KW-0560">Oxidoreductase</keyword>
<dbReference type="Gene3D" id="3.40.50.720">
    <property type="entry name" value="NAD(P)-binding Rossmann-like Domain"/>
    <property type="match status" value="1"/>
</dbReference>
<feature type="domain" description="Sirohaem synthase dimerisation" evidence="19">
    <location>
        <begin position="150"/>
        <end position="203"/>
    </location>
</feature>
<organism evidence="20 21">
    <name type="scientific">Kiloniella spongiae</name>
    <dbReference type="NCBI Taxonomy" id="1489064"/>
    <lineage>
        <taxon>Bacteria</taxon>
        <taxon>Pseudomonadati</taxon>
        <taxon>Pseudomonadota</taxon>
        <taxon>Alphaproteobacteria</taxon>
        <taxon>Rhodospirillales</taxon>
        <taxon>Kiloniellaceae</taxon>
        <taxon>Kiloniella</taxon>
    </lineage>
</organism>
<dbReference type="EC" id="2.1.1.107" evidence="15"/>
<evidence type="ECO:0000256" key="16">
    <source>
        <dbReference type="PIRSR" id="PIRSR036426-1"/>
    </source>
</evidence>
<dbReference type="UniPathway" id="UPA00262">
    <property type="reaction ID" value="UER00211"/>
</dbReference>
<comment type="catalytic activity">
    <reaction evidence="15">
        <text>uroporphyrinogen III + 2 S-adenosyl-L-methionine = precorrin-2 + 2 S-adenosyl-L-homocysteine + H(+)</text>
        <dbReference type="Rhea" id="RHEA:32459"/>
        <dbReference type="ChEBI" id="CHEBI:15378"/>
        <dbReference type="ChEBI" id="CHEBI:57308"/>
        <dbReference type="ChEBI" id="CHEBI:57856"/>
        <dbReference type="ChEBI" id="CHEBI:58827"/>
        <dbReference type="ChEBI" id="CHEBI:59789"/>
        <dbReference type="EC" id="2.1.1.107"/>
    </reaction>
</comment>
<evidence type="ECO:0000256" key="10">
    <source>
        <dbReference type="ARBA" id="ARBA00023244"/>
    </source>
</evidence>
<dbReference type="UniPathway" id="UPA00148">
    <property type="reaction ID" value="UER00211"/>
</dbReference>
<comment type="pathway">
    <text evidence="14 15">Cofactor biosynthesis; adenosylcobalamin biosynthesis; precorrin-2 from uroporphyrinogen III: step 1/1.</text>
</comment>
<dbReference type="GO" id="GO:0019354">
    <property type="term" value="P:siroheme biosynthetic process"/>
    <property type="evidence" value="ECO:0007669"/>
    <property type="project" value="UniProtKB-UniRule"/>
</dbReference>
<dbReference type="NCBIfam" id="NF004790">
    <property type="entry name" value="PRK06136.1"/>
    <property type="match status" value="1"/>
</dbReference>
<comment type="similarity">
    <text evidence="15">In the N-terminal section; belongs to the precorrin-2 dehydrogenase / sirohydrochlorin ferrochelatase family.</text>
</comment>
<dbReference type="PIRSF" id="PIRSF036426">
    <property type="entry name" value="Sirohaem_synth"/>
    <property type="match status" value="1"/>
</dbReference>
<dbReference type="GO" id="GO:0051287">
    <property type="term" value="F:NAD binding"/>
    <property type="evidence" value="ECO:0007669"/>
    <property type="project" value="InterPro"/>
</dbReference>
<dbReference type="Pfam" id="PF10414">
    <property type="entry name" value="CysG_dimeriser"/>
    <property type="match status" value="1"/>
</dbReference>
<name>A0A0H2MF09_9PROT</name>
<evidence type="ECO:0000256" key="9">
    <source>
        <dbReference type="ARBA" id="ARBA00023239"/>
    </source>
</evidence>
<feature type="binding site" evidence="15">
    <location>
        <position position="414"/>
    </location>
    <ligand>
        <name>S-adenosyl-L-methionine</name>
        <dbReference type="ChEBI" id="CHEBI:59789"/>
    </ligand>
</feature>
<dbReference type="Pfam" id="PF13241">
    <property type="entry name" value="NAD_binding_7"/>
    <property type="match status" value="1"/>
</dbReference>
<dbReference type="GO" id="GO:0043115">
    <property type="term" value="F:precorrin-2 dehydrogenase activity"/>
    <property type="evidence" value="ECO:0007669"/>
    <property type="project" value="UniProtKB-UniRule"/>
</dbReference>
<dbReference type="Pfam" id="PF00590">
    <property type="entry name" value="TP_methylase"/>
    <property type="match status" value="1"/>
</dbReference>
<protein>
    <recommendedName>
        <fullName evidence="15">Siroheme synthase</fullName>
    </recommendedName>
    <domain>
        <recommendedName>
            <fullName evidence="15">Uroporphyrinogen-III C-methyltransferase</fullName>
            <shortName evidence="15">Urogen III methylase</shortName>
            <ecNumber evidence="15">2.1.1.107</ecNumber>
        </recommendedName>
        <alternativeName>
            <fullName evidence="15">SUMT</fullName>
        </alternativeName>
        <alternativeName>
            <fullName evidence="15">Uroporphyrinogen III methylase</fullName>
            <shortName evidence="15">UROM</shortName>
        </alternativeName>
    </domain>
    <domain>
        <recommendedName>
            <fullName evidence="15">Precorrin-2 dehydrogenase</fullName>
            <ecNumber evidence="15">1.3.1.76</ecNumber>
        </recommendedName>
    </domain>
    <domain>
        <recommendedName>
            <fullName evidence="15">Sirohydrochlorin ferrochelatase</fullName>
            <ecNumber evidence="15">4.99.1.4</ecNumber>
        </recommendedName>
    </domain>
</protein>
<dbReference type="NCBIfam" id="NF007922">
    <property type="entry name" value="PRK10637.1"/>
    <property type="match status" value="1"/>
</dbReference>
<dbReference type="Proteomes" id="UP000035444">
    <property type="component" value="Unassembled WGS sequence"/>
</dbReference>
<keyword evidence="21" id="KW-1185">Reference proteome</keyword>
<feature type="modified residue" description="Phosphoserine" evidence="15">
    <location>
        <position position="128"/>
    </location>
</feature>
<feature type="binding site" evidence="15">
    <location>
        <begin position="22"/>
        <end position="23"/>
    </location>
    <ligand>
        <name>NAD(+)</name>
        <dbReference type="ChEBI" id="CHEBI:57540"/>
    </ligand>
</feature>
<keyword evidence="15" id="KW-0597">Phosphoprotein</keyword>
<dbReference type="InterPro" id="IPR019478">
    <property type="entry name" value="Sirohaem_synthase_dimer_dom"/>
</dbReference>
<feature type="active site" description="Proton donor" evidence="15 16">
    <location>
        <position position="272"/>
    </location>
</feature>
<sequence length="483" mass="52026">MDHFPIFLSLKGQKVVLVGGGDLAARKLRLLRKADAAVTVIAPSLCPEIQELVAQTEVDHLGRKFLNEDVTGASLVFAATDIEEIDAAVAQAARAKGIKVNAVDRPELSDFIMPAIVDRSPIVIGISSGGSAPILARNLREKIEGMLPPALGRLASFADSFRGAVKGTISRGNERRKFWENFFDGPIAESVLSGREVSARESMLGLINRNWKQENATGHVAIVGAGPGDPDLLTFRAMRFMQQADVVVYDRLISDEILDYVRRDADRIYVGKAPGHHSHTQDEINDILVREARKGLRVVRLKGGDPFVFGRGGEEMDVLKSVGIEVDVVPGITAAVGCAAASGIPLTHREHASMVTFVTGQTGDDMTAADWSSLINSRQTLVFYMGLKNAGQISDRLIKHGQDPKTPIAIIENGTRVDQRVLPGQLFDAAEMVQRHQVTGPSLIVIGSVAAYADTSDLQQITTAALENKNTASFLNEVAVAAQ</sequence>
<keyword evidence="10 15" id="KW-0627">Porphyrin biosynthesis</keyword>
<dbReference type="NCBIfam" id="TIGR01470">
    <property type="entry name" value="cysG_Nterm"/>
    <property type="match status" value="1"/>
</dbReference>
<evidence type="ECO:0000256" key="4">
    <source>
        <dbReference type="ARBA" id="ARBA00022603"/>
    </source>
</evidence>
<dbReference type="InterPro" id="IPR037115">
    <property type="entry name" value="Sirohaem_synt_dimer_dom_sf"/>
</dbReference>
<evidence type="ECO:0000256" key="12">
    <source>
        <dbReference type="ARBA" id="ARBA00025705"/>
    </source>
</evidence>
<dbReference type="PANTHER" id="PTHR45790:SF1">
    <property type="entry name" value="SIROHEME SYNTHASE"/>
    <property type="match status" value="1"/>
</dbReference>
<dbReference type="HAMAP" id="MF_01646">
    <property type="entry name" value="Siroheme_synth"/>
    <property type="match status" value="1"/>
</dbReference>
<evidence type="ECO:0000256" key="17">
    <source>
        <dbReference type="RuleBase" id="RU003960"/>
    </source>
</evidence>
<comment type="pathway">
    <text evidence="1 15">Porphyrin-containing compound metabolism; siroheme biosynthesis; sirohydrochlorin from precorrin-2: step 1/1.</text>
</comment>
<evidence type="ECO:0000256" key="11">
    <source>
        <dbReference type="ARBA" id="ARBA00023268"/>
    </source>
</evidence>
<keyword evidence="8 15" id="KW-0520">NAD</keyword>
<dbReference type="InterPro" id="IPR014776">
    <property type="entry name" value="4pyrrole_Mease_sub2"/>
</dbReference>
<evidence type="ECO:0000256" key="1">
    <source>
        <dbReference type="ARBA" id="ARBA00005010"/>
    </source>
</evidence>
<dbReference type="InterPro" id="IPR035996">
    <property type="entry name" value="4pyrrol_Methylase_sf"/>
</dbReference>
<evidence type="ECO:0000256" key="14">
    <source>
        <dbReference type="ARBA" id="ARBA00060548"/>
    </source>
</evidence>
<feature type="binding site" evidence="15">
    <location>
        <begin position="333"/>
        <end position="334"/>
    </location>
    <ligand>
        <name>S-adenosyl-L-methionine</name>
        <dbReference type="ChEBI" id="CHEBI:59789"/>
    </ligand>
</feature>
<evidence type="ECO:0000256" key="13">
    <source>
        <dbReference type="ARBA" id="ARBA00047561"/>
    </source>
</evidence>
<dbReference type="NCBIfam" id="TIGR01469">
    <property type="entry name" value="cobA_cysG_Cterm"/>
    <property type="match status" value="1"/>
</dbReference>
<feature type="binding site" evidence="15">
    <location>
        <position position="227"/>
    </location>
    <ligand>
        <name>S-adenosyl-L-methionine</name>
        <dbReference type="ChEBI" id="CHEBI:59789"/>
    </ligand>
</feature>
<evidence type="ECO:0000256" key="15">
    <source>
        <dbReference type="HAMAP-Rule" id="MF_01646"/>
    </source>
</evidence>
<comment type="similarity">
    <text evidence="15">In the C-terminal section; belongs to the precorrin methyltransferase family.</text>
</comment>
<evidence type="ECO:0000256" key="6">
    <source>
        <dbReference type="ARBA" id="ARBA00022691"/>
    </source>
</evidence>
<reference evidence="20 21" key="1">
    <citation type="submission" date="2015-03" db="EMBL/GenBank/DDBJ databases">
        <title>Genome Sequence of Kiloniella spongiae MEBiC09566, isolated from a marine sponge.</title>
        <authorList>
            <person name="Shao Z."/>
            <person name="Wang L."/>
            <person name="Li X."/>
        </authorList>
    </citation>
    <scope>NUCLEOTIDE SEQUENCE [LARGE SCALE GENOMIC DNA]</scope>
    <source>
        <strain evidence="20 21">MEBiC09566</strain>
    </source>
</reference>
<comment type="pathway">
    <text evidence="12 15">Porphyrin-containing compound metabolism; siroheme biosynthesis; precorrin-2 from uroporphyrinogen III: step 1/1.</text>
</comment>
<evidence type="ECO:0000259" key="19">
    <source>
        <dbReference type="Pfam" id="PF10414"/>
    </source>
</evidence>
<comment type="pathway">
    <text evidence="15">Cofactor biosynthesis; adenosylcobalamin biosynthesis; sirohydrochlorin from precorrin-2: step 1/1.</text>
</comment>
<dbReference type="Gene3D" id="3.40.1010.10">
    <property type="entry name" value="Cobalt-precorrin-4 Transmethylase, Domain 1"/>
    <property type="match status" value="1"/>
</dbReference>
<dbReference type="RefSeq" id="WP_047763678.1">
    <property type="nucleotide sequence ID" value="NZ_LAQL01000005.1"/>
</dbReference>
<dbReference type="SUPFAM" id="SSF51735">
    <property type="entry name" value="NAD(P)-binding Rossmann-fold domains"/>
    <property type="match status" value="1"/>
</dbReference>
<evidence type="ECO:0000256" key="8">
    <source>
        <dbReference type="ARBA" id="ARBA00023027"/>
    </source>
</evidence>
<dbReference type="SUPFAM" id="SSF75615">
    <property type="entry name" value="Siroheme synthase middle domains-like"/>
    <property type="match status" value="1"/>
</dbReference>
<evidence type="ECO:0000256" key="5">
    <source>
        <dbReference type="ARBA" id="ARBA00022679"/>
    </source>
</evidence>
<dbReference type="GO" id="GO:0004851">
    <property type="term" value="F:uroporphyrin-III C-methyltransferase activity"/>
    <property type="evidence" value="ECO:0007669"/>
    <property type="project" value="UniProtKB-UniRule"/>
</dbReference>
<evidence type="ECO:0000313" key="20">
    <source>
        <dbReference type="EMBL" id="KLN61129.1"/>
    </source>
</evidence>
<dbReference type="EC" id="1.3.1.76" evidence="15"/>
<dbReference type="InterPro" id="IPR012409">
    <property type="entry name" value="Sirohaem_synth"/>
</dbReference>
<dbReference type="GO" id="GO:0032259">
    <property type="term" value="P:methylation"/>
    <property type="evidence" value="ECO:0007669"/>
    <property type="project" value="UniProtKB-KW"/>
</dbReference>
<comment type="caution">
    <text evidence="20">The sequence shown here is derived from an EMBL/GenBank/DDBJ whole genome shotgun (WGS) entry which is preliminary data.</text>
</comment>
<dbReference type="Gene3D" id="1.10.8.210">
    <property type="entry name" value="Sirohaem synthase, dimerisation domain"/>
    <property type="match status" value="1"/>
</dbReference>
<dbReference type="PANTHER" id="PTHR45790">
    <property type="entry name" value="SIROHEME SYNTHASE-RELATED"/>
    <property type="match status" value="1"/>
</dbReference>
<keyword evidence="4 15" id="KW-0489">Methyltransferase</keyword>
<dbReference type="InterPro" id="IPR003043">
    <property type="entry name" value="Uropor_MeTrfase_CS"/>
</dbReference>
<feature type="binding site" evidence="15">
    <location>
        <begin position="43"/>
        <end position="44"/>
    </location>
    <ligand>
        <name>NAD(+)</name>
        <dbReference type="ChEBI" id="CHEBI:57540"/>
    </ligand>
</feature>
<feature type="region of interest" description="Uroporphyrinogen-III C-methyltransferase" evidence="15">
    <location>
        <begin position="218"/>
        <end position="483"/>
    </location>
</feature>
<keyword evidence="11 15" id="KW-0511">Multifunctional enzyme</keyword>
<evidence type="ECO:0000256" key="7">
    <source>
        <dbReference type="ARBA" id="ARBA00023002"/>
    </source>
</evidence>
<dbReference type="STRING" id="1489064.WH96_08150"/>
<comment type="pathway">
    <text evidence="15">Porphyrin-containing compound metabolism; siroheme biosynthesis; siroheme from sirohydrochlorin: step 1/1.</text>
</comment>
<feature type="active site" description="Proton acceptor" evidence="15 16">
    <location>
        <position position="250"/>
    </location>
</feature>
<dbReference type="GO" id="GO:0051266">
    <property type="term" value="F:sirohydrochlorin ferrochelatase activity"/>
    <property type="evidence" value="ECO:0007669"/>
    <property type="project" value="UniProtKB-EC"/>
</dbReference>
<feature type="region of interest" description="Precorrin-2 dehydrogenase / sirohydrochlorin ferrochelatase" evidence="15">
    <location>
        <begin position="1"/>
        <end position="203"/>
    </location>
</feature>
<evidence type="ECO:0000313" key="21">
    <source>
        <dbReference type="Proteomes" id="UP000035444"/>
    </source>
</evidence>
<feature type="binding site" evidence="15">
    <location>
        <position position="385"/>
    </location>
    <ligand>
        <name>S-adenosyl-L-methionine</name>
        <dbReference type="ChEBI" id="CHEBI:59789"/>
    </ligand>
</feature>
<comment type="similarity">
    <text evidence="2 17">Belongs to the precorrin methyltransferase family.</text>
</comment>
<dbReference type="InterPro" id="IPR050161">
    <property type="entry name" value="Siro_Cobalamin_biosynth"/>
</dbReference>
<dbReference type="PROSITE" id="PS00840">
    <property type="entry name" value="SUMT_2"/>
    <property type="match status" value="1"/>
</dbReference>
<keyword evidence="9 15" id="KW-0456">Lyase</keyword>
<feature type="domain" description="Tetrapyrrole methylase" evidence="18">
    <location>
        <begin position="220"/>
        <end position="428"/>
    </location>
</feature>
<dbReference type="CDD" id="cd11642">
    <property type="entry name" value="SUMT"/>
    <property type="match status" value="1"/>
</dbReference>
<dbReference type="FunFam" id="3.30.950.10:FF:000001">
    <property type="entry name" value="Siroheme synthase"/>
    <property type="match status" value="1"/>
</dbReference>
<comment type="catalytic activity">
    <reaction evidence="15">
        <text>siroheme + 2 H(+) = sirohydrochlorin + Fe(2+)</text>
        <dbReference type="Rhea" id="RHEA:24360"/>
        <dbReference type="ChEBI" id="CHEBI:15378"/>
        <dbReference type="ChEBI" id="CHEBI:29033"/>
        <dbReference type="ChEBI" id="CHEBI:58351"/>
        <dbReference type="ChEBI" id="CHEBI:60052"/>
        <dbReference type="EC" id="4.99.1.4"/>
    </reaction>
</comment>
<dbReference type="InterPro" id="IPR036291">
    <property type="entry name" value="NAD(P)-bd_dom_sf"/>
</dbReference>
<comment type="catalytic activity">
    <reaction evidence="13 15">
        <text>precorrin-2 + NAD(+) = sirohydrochlorin + NADH + 2 H(+)</text>
        <dbReference type="Rhea" id="RHEA:15613"/>
        <dbReference type="ChEBI" id="CHEBI:15378"/>
        <dbReference type="ChEBI" id="CHEBI:57540"/>
        <dbReference type="ChEBI" id="CHEBI:57945"/>
        <dbReference type="ChEBI" id="CHEBI:58351"/>
        <dbReference type="ChEBI" id="CHEBI:58827"/>
        <dbReference type="EC" id="1.3.1.76"/>
    </reaction>
</comment>
<accession>A0A0H2MF09</accession>
<dbReference type="InterPro" id="IPR014777">
    <property type="entry name" value="4pyrrole_Mease_sub1"/>
</dbReference>
<gene>
    <name evidence="15 20" type="primary">cysG</name>
    <name evidence="20" type="ORF">WH96_08150</name>
</gene>
<dbReference type="Gene3D" id="3.30.160.110">
    <property type="entry name" value="Siroheme synthase, domain 2"/>
    <property type="match status" value="1"/>
</dbReference>
<dbReference type="OrthoDB" id="9815856at2"/>
<dbReference type="InterPro" id="IPR006366">
    <property type="entry name" value="CobA/CysG_C"/>
</dbReference>
<dbReference type="AlphaFoldDB" id="A0A0H2MF09"/>
<keyword evidence="5 15" id="KW-0808">Transferase</keyword>
<keyword evidence="3 15" id="KW-0169">Cobalamin biosynthesis</keyword>
<dbReference type="GO" id="GO:0009236">
    <property type="term" value="P:cobalamin biosynthetic process"/>
    <property type="evidence" value="ECO:0007669"/>
    <property type="project" value="UniProtKB-UniRule"/>
</dbReference>
<proteinExistence type="inferred from homology"/>
<dbReference type="PATRIC" id="fig|1489064.4.peg.2893"/>
<feature type="binding site" evidence="15">
    <location>
        <position position="308"/>
    </location>
    <ligand>
        <name>S-adenosyl-L-methionine</name>
        <dbReference type="ChEBI" id="CHEBI:59789"/>
    </ligand>
</feature>
<feature type="binding site" evidence="15">
    <location>
        <begin position="303"/>
        <end position="305"/>
    </location>
    <ligand>
        <name>S-adenosyl-L-methionine</name>
        <dbReference type="ChEBI" id="CHEBI:59789"/>
    </ligand>
</feature>